<dbReference type="NCBIfam" id="NF005112">
    <property type="entry name" value="PRK06545.2-4"/>
    <property type="match status" value="1"/>
</dbReference>
<dbReference type="PROSITE" id="PS51176">
    <property type="entry name" value="PDH_ADH"/>
    <property type="match status" value="1"/>
</dbReference>
<dbReference type="Pfam" id="PF02153">
    <property type="entry name" value="PDH_N"/>
    <property type="match status" value="1"/>
</dbReference>
<keyword evidence="5" id="KW-0028">Amino-acid biosynthesis</keyword>
<dbReference type="PANTHER" id="PTHR21363">
    <property type="entry name" value="PREPHENATE DEHYDROGENASE"/>
    <property type="match status" value="1"/>
</dbReference>
<dbReference type="PANTHER" id="PTHR21363:SF0">
    <property type="entry name" value="PREPHENATE DEHYDROGENASE [NADP(+)]"/>
    <property type="match status" value="1"/>
</dbReference>
<sequence>MSEFGQHSTGPAPLGTTLVVGAGLVGTSIGQALTAAGVRVLLSDRTTSHAVVAAGLGAGEVFDPAADEQVDVVVVATPPQHIPAAVLAALVKHPQAVVTDVASVKSSVLSRLETTNEEISRYVGSHPMAGSQHTGPLTASAKLFVDRTWVVTPHVGNAPEHVEVVRALARSCGSRVVEMAPDEHDEAVAQVSHLPQLMSTLTAGNLRHVPDGHLQLAGQGIRDVTRIAGSDPGLWRQIITANADAVRAELHAVRADLDELVEALDDPDALEAFMARGRVGARSLPGKHGSRPADWESVVVEIPDAPGALARLFADIEAEGVNVEDLSIEHDASREVGWLQVDVAPDHAVRLRSAMQAKSWTLRP</sequence>
<evidence type="ECO:0000256" key="7">
    <source>
        <dbReference type="ARBA" id="ARBA00023027"/>
    </source>
</evidence>
<comment type="catalytic activity">
    <reaction evidence="8">
        <text>prephenate + NAD(+) = 3-(4-hydroxyphenyl)pyruvate + CO2 + NADH</text>
        <dbReference type="Rhea" id="RHEA:13869"/>
        <dbReference type="ChEBI" id="CHEBI:16526"/>
        <dbReference type="ChEBI" id="CHEBI:29934"/>
        <dbReference type="ChEBI" id="CHEBI:36242"/>
        <dbReference type="ChEBI" id="CHEBI:57540"/>
        <dbReference type="ChEBI" id="CHEBI:57945"/>
        <dbReference type="EC" id="1.3.1.12"/>
    </reaction>
</comment>
<feature type="domain" description="Prephenate/arogenate dehydrogenase" evidence="9">
    <location>
        <begin position="15"/>
        <end position="295"/>
    </location>
</feature>
<feature type="domain" description="ACT" evidence="10">
    <location>
        <begin position="297"/>
        <end position="364"/>
    </location>
</feature>
<evidence type="ECO:0000256" key="2">
    <source>
        <dbReference type="ARBA" id="ARBA00007964"/>
    </source>
</evidence>
<accession>A0ABW1X6E4</accession>
<dbReference type="RefSeq" id="WP_343886093.1">
    <property type="nucleotide sequence ID" value="NZ_BAAAKI010000013.1"/>
</dbReference>
<dbReference type="InterPro" id="IPR036291">
    <property type="entry name" value="NAD(P)-bd_dom_sf"/>
</dbReference>
<dbReference type="NCBIfam" id="NF005111">
    <property type="entry name" value="PRK06545.2-3"/>
    <property type="match status" value="1"/>
</dbReference>
<gene>
    <name evidence="11" type="ORF">ACFP57_12215</name>
</gene>
<dbReference type="InterPro" id="IPR046825">
    <property type="entry name" value="PDH_C"/>
</dbReference>
<dbReference type="EMBL" id="JBHSUA010000021">
    <property type="protein sequence ID" value="MFC6397742.1"/>
    <property type="molecule type" value="Genomic_DNA"/>
</dbReference>
<dbReference type="InterPro" id="IPR046826">
    <property type="entry name" value="PDH_N"/>
</dbReference>
<dbReference type="PROSITE" id="PS51671">
    <property type="entry name" value="ACT"/>
    <property type="match status" value="1"/>
</dbReference>
<keyword evidence="6 11" id="KW-0560">Oxidoreductase</keyword>
<evidence type="ECO:0000256" key="1">
    <source>
        <dbReference type="ARBA" id="ARBA00005067"/>
    </source>
</evidence>
<organism evidence="11 12">
    <name type="scientific">Luteococcus sanguinis</name>
    <dbReference type="NCBI Taxonomy" id="174038"/>
    <lineage>
        <taxon>Bacteria</taxon>
        <taxon>Bacillati</taxon>
        <taxon>Actinomycetota</taxon>
        <taxon>Actinomycetes</taxon>
        <taxon>Propionibacteriales</taxon>
        <taxon>Propionibacteriaceae</taxon>
        <taxon>Luteococcus</taxon>
    </lineage>
</organism>
<dbReference type="GO" id="GO:0008977">
    <property type="term" value="F:prephenate dehydrogenase (NAD+) activity"/>
    <property type="evidence" value="ECO:0007669"/>
    <property type="project" value="UniProtKB-EC"/>
</dbReference>
<evidence type="ECO:0000256" key="5">
    <source>
        <dbReference type="ARBA" id="ARBA00022498"/>
    </source>
</evidence>
<comment type="pathway">
    <text evidence="1">Amino-acid biosynthesis; L-tyrosine biosynthesis; (4-hydroxyphenyl)pyruvate from prephenate (NAD(+) route): step 1/1.</text>
</comment>
<dbReference type="CDD" id="cd02116">
    <property type="entry name" value="ACT"/>
    <property type="match status" value="1"/>
</dbReference>
<protein>
    <recommendedName>
        <fullName evidence="4">Prephenate dehydrogenase</fullName>
        <ecNumber evidence="3">1.3.1.12</ecNumber>
    </recommendedName>
</protein>
<evidence type="ECO:0000256" key="4">
    <source>
        <dbReference type="ARBA" id="ARBA00016891"/>
    </source>
</evidence>
<comment type="similarity">
    <text evidence="2">Belongs to the prephenate/arogenate dehydrogenase family.</text>
</comment>
<dbReference type="InterPro" id="IPR050812">
    <property type="entry name" value="Preph/Arog_dehydrog"/>
</dbReference>
<keyword evidence="5" id="KW-0827">Tyrosine biosynthesis</keyword>
<name>A0ABW1X6E4_9ACTN</name>
<dbReference type="Pfam" id="PF20463">
    <property type="entry name" value="PDH_C"/>
    <property type="match status" value="1"/>
</dbReference>
<evidence type="ECO:0000313" key="12">
    <source>
        <dbReference type="Proteomes" id="UP001596266"/>
    </source>
</evidence>
<dbReference type="InterPro" id="IPR002912">
    <property type="entry name" value="ACT_dom"/>
</dbReference>
<keyword evidence="5" id="KW-0057">Aromatic amino acid biosynthesis</keyword>
<dbReference type="EC" id="1.3.1.12" evidence="3"/>
<dbReference type="SUPFAM" id="SSF51735">
    <property type="entry name" value="NAD(P)-binding Rossmann-fold domains"/>
    <property type="match status" value="1"/>
</dbReference>
<dbReference type="SUPFAM" id="SSF48179">
    <property type="entry name" value="6-phosphogluconate dehydrogenase C-terminal domain-like"/>
    <property type="match status" value="1"/>
</dbReference>
<evidence type="ECO:0000256" key="8">
    <source>
        <dbReference type="ARBA" id="ARBA00049260"/>
    </source>
</evidence>
<proteinExistence type="inferred from homology"/>
<keyword evidence="12" id="KW-1185">Reference proteome</keyword>
<dbReference type="Gene3D" id="3.40.50.720">
    <property type="entry name" value="NAD(P)-binding Rossmann-like Domain"/>
    <property type="match status" value="1"/>
</dbReference>
<dbReference type="InterPro" id="IPR008927">
    <property type="entry name" value="6-PGluconate_DH-like_C_sf"/>
</dbReference>
<dbReference type="Gene3D" id="1.10.3660.10">
    <property type="entry name" value="6-phosphogluconate dehydrogenase C-terminal like domain"/>
    <property type="match status" value="1"/>
</dbReference>
<comment type="caution">
    <text evidence="11">The sequence shown here is derived from an EMBL/GenBank/DDBJ whole genome shotgun (WGS) entry which is preliminary data.</text>
</comment>
<dbReference type="NCBIfam" id="NF005110">
    <property type="entry name" value="PRK06545.2-2"/>
    <property type="match status" value="1"/>
</dbReference>
<evidence type="ECO:0000259" key="10">
    <source>
        <dbReference type="PROSITE" id="PS51671"/>
    </source>
</evidence>
<dbReference type="InterPro" id="IPR003099">
    <property type="entry name" value="Prephen_DH"/>
</dbReference>
<evidence type="ECO:0000313" key="11">
    <source>
        <dbReference type="EMBL" id="MFC6397742.1"/>
    </source>
</evidence>
<reference evidence="12" key="1">
    <citation type="journal article" date="2019" name="Int. J. Syst. Evol. Microbiol.">
        <title>The Global Catalogue of Microorganisms (GCM) 10K type strain sequencing project: providing services to taxonomists for standard genome sequencing and annotation.</title>
        <authorList>
            <consortium name="The Broad Institute Genomics Platform"/>
            <consortium name="The Broad Institute Genome Sequencing Center for Infectious Disease"/>
            <person name="Wu L."/>
            <person name="Ma J."/>
        </authorList>
    </citation>
    <scope>NUCLEOTIDE SEQUENCE [LARGE SCALE GENOMIC DNA]</scope>
    <source>
        <strain evidence="12">CGMCC 1.15277</strain>
    </source>
</reference>
<dbReference type="Proteomes" id="UP001596266">
    <property type="component" value="Unassembled WGS sequence"/>
</dbReference>
<evidence type="ECO:0000256" key="6">
    <source>
        <dbReference type="ARBA" id="ARBA00023002"/>
    </source>
</evidence>
<evidence type="ECO:0000259" key="9">
    <source>
        <dbReference type="PROSITE" id="PS51176"/>
    </source>
</evidence>
<keyword evidence="7" id="KW-0520">NAD</keyword>
<evidence type="ECO:0000256" key="3">
    <source>
        <dbReference type="ARBA" id="ARBA00012068"/>
    </source>
</evidence>